<organism evidence="1 2">
    <name type="scientific">Pseudomonas putida</name>
    <name type="common">Arthrobacter siderocapsulatus</name>
    <dbReference type="NCBI Taxonomy" id="303"/>
    <lineage>
        <taxon>Bacteria</taxon>
        <taxon>Pseudomonadati</taxon>
        <taxon>Pseudomonadota</taxon>
        <taxon>Gammaproteobacteria</taxon>
        <taxon>Pseudomonadales</taxon>
        <taxon>Pseudomonadaceae</taxon>
        <taxon>Pseudomonas</taxon>
    </lineage>
</organism>
<gene>
    <name evidence="1" type="ORF">M8C81_16480</name>
</gene>
<evidence type="ECO:0000313" key="2">
    <source>
        <dbReference type="Proteomes" id="UP001202943"/>
    </source>
</evidence>
<comment type="caution">
    <text evidence="1">The sequence shown here is derived from an EMBL/GenBank/DDBJ whole genome shotgun (WGS) entry which is preliminary data.</text>
</comment>
<dbReference type="Proteomes" id="UP001202943">
    <property type="component" value="Unassembled WGS sequence"/>
</dbReference>
<evidence type="ECO:0008006" key="3">
    <source>
        <dbReference type="Google" id="ProtNLM"/>
    </source>
</evidence>
<name>A0AAW5HKL4_PSEPU</name>
<dbReference type="EMBL" id="JAMHFX010000188">
    <property type="protein sequence ID" value="MCO1622198.1"/>
    <property type="molecule type" value="Genomic_DNA"/>
</dbReference>
<reference evidence="1" key="2">
    <citation type="submission" date="2023-08" db="EMBL/GenBank/DDBJ databases">
        <title>Isolation, Identification, Denitrification Characteristics of A Highly Efficient Aerobic Denitrifying Bacterial Strain DS2.</title>
        <authorList>
            <person name="Wang H."/>
        </authorList>
    </citation>
    <scope>NUCLEOTIDE SEQUENCE</scope>
    <source>
        <strain evidence="1">DS2</strain>
    </source>
</reference>
<evidence type="ECO:0000313" key="1">
    <source>
        <dbReference type="EMBL" id="MCO1622198.1"/>
    </source>
</evidence>
<reference evidence="1" key="1">
    <citation type="submission" date="2022-05" db="EMBL/GenBank/DDBJ databases">
        <authorList>
            <person name="Yi M."/>
        </authorList>
    </citation>
    <scope>NUCLEOTIDE SEQUENCE</scope>
    <source>
        <strain evidence="1">DS2</strain>
    </source>
</reference>
<protein>
    <recommendedName>
        <fullName evidence="3">Chromosome partitioning protein ParB</fullName>
    </recommendedName>
</protein>
<proteinExistence type="predicted"/>
<dbReference type="RefSeq" id="WP_252460214.1">
    <property type="nucleotide sequence ID" value="NZ_JAMHFX010000188.1"/>
</dbReference>
<accession>A0AAW5HKL4</accession>
<dbReference type="AlphaFoldDB" id="A0AAW5HKL4"/>
<sequence length="113" mass="12972">MSTPPLISSQRYLNREVVVRKAAKFKVFVVRTVDLSMRGRVYRVILDGHHNLAAARLIGAEPMWKGPPAKFERMMRRMSAQSLADFLINNLTDSDWYFHDTGQVVEELLAPQL</sequence>